<reference evidence="3" key="1">
    <citation type="submission" date="2014-11" db="EMBL/GenBank/DDBJ databases">
        <authorList>
            <person name="Otto D Thomas"/>
            <person name="Naeem Raeece"/>
        </authorList>
    </citation>
    <scope>NUCLEOTIDE SEQUENCE</scope>
</reference>
<evidence type="ECO:0000259" key="2">
    <source>
        <dbReference type="PROSITE" id="PS51762"/>
    </source>
</evidence>
<dbReference type="EMBL" id="CDMZ01001675">
    <property type="protein sequence ID" value="CEM36047.1"/>
    <property type="molecule type" value="Genomic_DNA"/>
</dbReference>
<dbReference type="PhylomeDB" id="A0A0G4GY84"/>
<accession>A0A0G4GY84</accession>
<protein>
    <recommendedName>
        <fullName evidence="2">GH16 domain-containing protein</fullName>
    </recommendedName>
</protein>
<dbReference type="GO" id="GO:0005975">
    <property type="term" value="P:carbohydrate metabolic process"/>
    <property type="evidence" value="ECO:0007669"/>
    <property type="project" value="InterPro"/>
</dbReference>
<dbReference type="VEuPathDB" id="CryptoDB:Cvel_23881"/>
<sequence>MKGRTDPVLLPFLKRNLQFISTVVLIFALEISGLMSETGSSESAHGQKGATPSPFVPEGLELVWHDEFDDSEFTFSHWRHRIDCKHFFCQRKENVKVENGWLEIKLSAAENTEQSGSSSFPFTAGGLVSEDSFGEGYYEVRAELTSDPGWWLSFWLSSMGDPSVFKPPEVHQEFDIFEHASGNCSFNSTAIRWAPHPEKRLSEVTEPLKEKGETSTADVGGEATKGEGEGGGVSLSASVEADPHSTFNSSLAVPPKASNEVARELLEEESEDAPEAHPIPPPPWKCPSRGQGLDMSGGGGASRGKSALTFTWGLLLTGSEAKYYFEGLPVVSVPLSELILGAQVTPQHVWLTAIAHRWSAPFIDRDSLPSFYKIDWFRFYGKKIGDQMGKEGDAS</sequence>
<name>A0A0G4GY84_9ALVE</name>
<feature type="compositionally biased region" description="Basic and acidic residues" evidence="1">
    <location>
        <begin position="203"/>
        <end position="213"/>
    </location>
</feature>
<feature type="domain" description="GH16" evidence="2">
    <location>
        <begin position="45"/>
        <end position="385"/>
    </location>
</feature>
<dbReference type="Gene3D" id="2.60.120.200">
    <property type="match status" value="1"/>
</dbReference>
<evidence type="ECO:0000313" key="3">
    <source>
        <dbReference type="EMBL" id="CEM36047.1"/>
    </source>
</evidence>
<feature type="region of interest" description="Disordered" evidence="1">
    <location>
        <begin position="203"/>
        <end position="239"/>
    </location>
</feature>
<feature type="region of interest" description="Disordered" evidence="1">
    <location>
        <begin position="264"/>
        <end position="285"/>
    </location>
</feature>
<organism evidence="3">
    <name type="scientific">Chromera velia CCMP2878</name>
    <dbReference type="NCBI Taxonomy" id="1169474"/>
    <lineage>
        <taxon>Eukaryota</taxon>
        <taxon>Sar</taxon>
        <taxon>Alveolata</taxon>
        <taxon>Colpodellida</taxon>
        <taxon>Chromeraceae</taxon>
        <taxon>Chromera</taxon>
    </lineage>
</organism>
<dbReference type="InterPro" id="IPR013320">
    <property type="entry name" value="ConA-like_dom_sf"/>
</dbReference>
<gene>
    <name evidence="3" type="ORF">Cvel_23881</name>
</gene>
<proteinExistence type="predicted"/>
<dbReference type="InterPro" id="IPR000757">
    <property type="entry name" value="Beta-glucanase-like"/>
</dbReference>
<dbReference type="SUPFAM" id="SSF49899">
    <property type="entry name" value="Concanavalin A-like lectins/glucanases"/>
    <property type="match status" value="1"/>
</dbReference>
<dbReference type="AlphaFoldDB" id="A0A0G4GY84"/>
<dbReference type="GO" id="GO:0004553">
    <property type="term" value="F:hydrolase activity, hydrolyzing O-glycosyl compounds"/>
    <property type="evidence" value="ECO:0007669"/>
    <property type="project" value="InterPro"/>
</dbReference>
<evidence type="ECO:0000256" key="1">
    <source>
        <dbReference type="SAM" id="MobiDB-lite"/>
    </source>
</evidence>
<dbReference type="PROSITE" id="PS51762">
    <property type="entry name" value="GH16_2"/>
    <property type="match status" value="1"/>
</dbReference>